<dbReference type="Pfam" id="PF13392">
    <property type="entry name" value="HNH_3"/>
    <property type="match status" value="1"/>
</dbReference>
<evidence type="ECO:0000259" key="1">
    <source>
        <dbReference type="Pfam" id="PF13392"/>
    </source>
</evidence>
<organism evidence="2">
    <name type="scientific">marine sediment metagenome</name>
    <dbReference type="NCBI Taxonomy" id="412755"/>
    <lineage>
        <taxon>unclassified sequences</taxon>
        <taxon>metagenomes</taxon>
        <taxon>ecological metagenomes</taxon>
    </lineage>
</organism>
<dbReference type="AlphaFoldDB" id="A0A0F9GIL1"/>
<name>A0A0F9GIL1_9ZZZZ</name>
<comment type="caution">
    <text evidence="2">The sequence shown here is derived from an EMBL/GenBank/DDBJ whole genome shotgun (WGS) entry which is preliminary data.</text>
</comment>
<dbReference type="SUPFAM" id="SSF54060">
    <property type="entry name" value="His-Me finger endonucleases"/>
    <property type="match status" value="1"/>
</dbReference>
<gene>
    <name evidence="2" type="ORF">LCGC14_1822000</name>
</gene>
<protein>
    <recommendedName>
        <fullName evidence="1">HNH nuclease domain-containing protein</fullName>
    </recommendedName>
</protein>
<dbReference type="InterPro" id="IPR003615">
    <property type="entry name" value="HNH_nuc"/>
</dbReference>
<evidence type="ECO:0000313" key="2">
    <source>
        <dbReference type="EMBL" id="KKL98674.1"/>
    </source>
</evidence>
<dbReference type="EMBL" id="LAZR01017858">
    <property type="protein sequence ID" value="KKL98674.1"/>
    <property type="molecule type" value="Genomic_DNA"/>
</dbReference>
<accession>A0A0F9GIL1</accession>
<reference evidence="2" key="1">
    <citation type="journal article" date="2015" name="Nature">
        <title>Complex archaea that bridge the gap between prokaryotes and eukaryotes.</title>
        <authorList>
            <person name="Spang A."/>
            <person name="Saw J.H."/>
            <person name="Jorgensen S.L."/>
            <person name="Zaremba-Niedzwiedzka K."/>
            <person name="Martijn J."/>
            <person name="Lind A.E."/>
            <person name="van Eijk R."/>
            <person name="Schleper C."/>
            <person name="Guy L."/>
            <person name="Ettema T.J."/>
        </authorList>
    </citation>
    <scope>NUCLEOTIDE SEQUENCE</scope>
</reference>
<feature type="non-terminal residue" evidence="2">
    <location>
        <position position="82"/>
    </location>
</feature>
<dbReference type="InterPro" id="IPR044925">
    <property type="entry name" value="His-Me_finger_sf"/>
</dbReference>
<proteinExistence type="predicted"/>
<sequence>MRYRDKILRFWEKVETSPSDCWVWTGAKYPGGYGCFWDGKKSVLSHRFYWEQINGVIPKGLELDHLCRNPACVNPQHIEAVT</sequence>
<feature type="domain" description="HNH nuclease" evidence="1">
    <location>
        <begin position="45"/>
        <end position="82"/>
    </location>
</feature>